<feature type="compositionally biased region" description="Polar residues" evidence="1">
    <location>
        <begin position="1"/>
        <end position="16"/>
    </location>
</feature>
<dbReference type="EMBL" id="JAHFYH010000121">
    <property type="protein sequence ID" value="KAH0212196.1"/>
    <property type="molecule type" value="Genomic_DNA"/>
</dbReference>
<sequence length="398" mass="45149">MADDISNPNAANSGQNGDPPPDGDTAAPLERPTLSKGLMAELTRFFNLCNAVDDIAQHRDALNAVANTHYAALNNHEQATNVDMHTIDLDVLTSLDDHVEWFRLNNMALENVPEIYSLSSNVVAREEELTAIERDIRARFGDELTENAEAEMAVQFEDVTRDLAFNRDGLLARCRAILVVENSSPPWWLNVRLLYTYKQASLAQAPPLASQLPQVSSALEMDDSSKDTDQSAADAVTTEEPKRFFRQQIIMSSTLETQLDDFAETDREVDAHFTKIKIISRQAYAAEKAVRRHQRRTRTDPQTIDLDNITTLDNHIRLLDLQDRYIKHDMERNAEARLVFTKLDKLAALGTEIMANHSSELENKPTEFRERFAERRESIAKARAMFSGRFRTMVFQEL</sequence>
<feature type="region of interest" description="Disordered" evidence="1">
    <location>
        <begin position="1"/>
        <end position="30"/>
    </location>
</feature>
<gene>
    <name evidence="2" type="ORF">KCV03_g9444</name>
</gene>
<evidence type="ECO:0000256" key="1">
    <source>
        <dbReference type="SAM" id="MobiDB-lite"/>
    </source>
</evidence>
<protein>
    <submittedName>
        <fullName evidence="2">Uncharacterized protein</fullName>
    </submittedName>
</protein>
<dbReference type="OrthoDB" id="3918064at2759"/>
<name>A0A9P8G7H0_AURME</name>
<dbReference type="AlphaFoldDB" id="A0A9P8G7H0"/>
<reference evidence="2" key="1">
    <citation type="journal article" date="2021" name="J Fungi (Basel)">
        <title>Virulence traits and population genomics of the black yeast Aureobasidium melanogenum.</title>
        <authorList>
            <person name="Cernosa A."/>
            <person name="Sun X."/>
            <person name="Gostincar C."/>
            <person name="Fang C."/>
            <person name="Gunde-Cimerman N."/>
            <person name="Song Z."/>
        </authorList>
    </citation>
    <scope>NUCLEOTIDE SEQUENCE</scope>
    <source>
        <strain evidence="2">EXF-8016</strain>
    </source>
</reference>
<evidence type="ECO:0000313" key="2">
    <source>
        <dbReference type="EMBL" id="KAH0212196.1"/>
    </source>
</evidence>
<reference evidence="2" key="2">
    <citation type="submission" date="2021-08" db="EMBL/GenBank/DDBJ databases">
        <authorList>
            <person name="Gostincar C."/>
            <person name="Sun X."/>
            <person name="Song Z."/>
            <person name="Gunde-Cimerman N."/>
        </authorList>
    </citation>
    <scope>NUCLEOTIDE SEQUENCE</scope>
    <source>
        <strain evidence="2">EXF-8016</strain>
    </source>
</reference>
<feature type="non-terminal residue" evidence="2">
    <location>
        <position position="398"/>
    </location>
</feature>
<proteinExistence type="predicted"/>
<organism evidence="2 3">
    <name type="scientific">Aureobasidium melanogenum</name>
    <name type="common">Aureobasidium pullulans var. melanogenum</name>
    <dbReference type="NCBI Taxonomy" id="46634"/>
    <lineage>
        <taxon>Eukaryota</taxon>
        <taxon>Fungi</taxon>
        <taxon>Dikarya</taxon>
        <taxon>Ascomycota</taxon>
        <taxon>Pezizomycotina</taxon>
        <taxon>Dothideomycetes</taxon>
        <taxon>Dothideomycetidae</taxon>
        <taxon>Dothideales</taxon>
        <taxon>Saccotheciaceae</taxon>
        <taxon>Aureobasidium</taxon>
    </lineage>
</organism>
<accession>A0A9P8G7H0</accession>
<evidence type="ECO:0000313" key="3">
    <source>
        <dbReference type="Proteomes" id="UP000767238"/>
    </source>
</evidence>
<dbReference type="Proteomes" id="UP000767238">
    <property type="component" value="Unassembled WGS sequence"/>
</dbReference>
<comment type="caution">
    <text evidence="2">The sequence shown here is derived from an EMBL/GenBank/DDBJ whole genome shotgun (WGS) entry which is preliminary data.</text>
</comment>
<feature type="region of interest" description="Disordered" evidence="1">
    <location>
        <begin position="214"/>
        <end position="238"/>
    </location>
</feature>